<dbReference type="InterPro" id="IPR058245">
    <property type="entry name" value="NreC/VraR/RcsB-like_REC"/>
</dbReference>
<dbReference type="SUPFAM" id="SSF52172">
    <property type="entry name" value="CheY-like"/>
    <property type="match status" value="1"/>
</dbReference>
<gene>
    <name evidence="9" type="ORF">N788_02050</name>
</gene>
<reference evidence="9 10" key="2">
    <citation type="journal article" date="2015" name="Stand. Genomic Sci.">
        <title>High quality draft genomic sequence of Arenimonas donghaensis DSM 18148(T).</title>
        <authorList>
            <person name="Chen F."/>
            <person name="Wang H."/>
            <person name="Cao Y."/>
            <person name="Li X."/>
            <person name="Wang G."/>
        </authorList>
    </citation>
    <scope>NUCLEOTIDE SEQUENCE [LARGE SCALE GENOMIC DNA]</scope>
    <source>
        <strain evidence="9 10">HO3-R19</strain>
    </source>
</reference>
<dbReference type="PROSITE" id="PS50043">
    <property type="entry name" value="HTH_LUXR_2"/>
    <property type="match status" value="1"/>
</dbReference>
<evidence type="ECO:0008006" key="11">
    <source>
        <dbReference type="Google" id="ProtNLM"/>
    </source>
</evidence>
<dbReference type="InterPro" id="IPR039420">
    <property type="entry name" value="WalR-like"/>
</dbReference>
<dbReference type="Gene3D" id="3.40.50.2300">
    <property type="match status" value="1"/>
</dbReference>
<dbReference type="PROSITE" id="PS50110">
    <property type="entry name" value="RESPONSE_REGULATORY"/>
    <property type="match status" value="1"/>
</dbReference>
<evidence type="ECO:0000256" key="5">
    <source>
        <dbReference type="ARBA" id="ARBA00023163"/>
    </source>
</evidence>
<dbReference type="RefSeq" id="WP_034220392.1">
    <property type="nucleotide sequence ID" value="NZ_AVCJ01000001.1"/>
</dbReference>
<keyword evidence="2" id="KW-0902">Two-component regulatory system</keyword>
<dbReference type="OrthoDB" id="9796655at2"/>
<dbReference type="InterPro" id="IPR001789">
    <property type="entry name" value="Sig_transdc_resp-reg_receiver"/>
</dbReference>
<proteinExistence type="predicted"/>
<dbReference type="SMART" id="SM00421">
    <property type="entry name" value="HTH_LUXR"/>
    <property type="match status" value="1"/>
</dbReference>
<keyword evidence="3" id="KW-0805">Transcription regulation</keyword>
<evidence type="ECO:0000256" key="6">
    <source>
        <dbReference type="PROSITE-ProRule" id="PRU00169"/>
    </source>
</evidence>
<feature type="modified residue" description="4-aspartylphosphate" evidence="6">
    <location>
        <position position="54"/>
    </location>
</feature>
<dbReference type="PANTHER" id="PTHR43214">
    <property type="entry name" value="TWO-COMPONENT RESPONSE REGULATOR"/>
    <property type="match status" value="1"/>
</dbReference>
<dbReference type="InterPro" id="IPR016032">
    <property type="entry name" value="Sig_transdc_resp-reg_C-effctor"/>
</dbReference>
<reference evidence="10" key="1">
    <citation type="submission" date="2013-08" db="EMBL/GenBank/DDBJ databases">
        <title>Genome sequencing of Arenimonas donghaensis.</title>
        <authorList>
            <person name="Chen F."/>
            <person name="Wang G."/>
        </authorList>
    </citation>
    <scope>NUCLEOTIDE SEQUENCE [LARGE SCALE GENOMIC DNA]</scope>
    <source>
        <strain evidence="10">HO3-R19</strain>
    </source>
</reference>
<feature type="domain" description="Response regulatory" evidence="8">
    <location>
        <begin position="3"/>
        <end position="119"/>
    </location>
</feature>
<evidence type="ECO:0000256" key="3">
    <source>
        <dbReference type="ARBA" id="ARBA00023015"/>
    </source>
</evidence>
<keyword evidence="5" id="KW-0804">Transcription</keyword>
<evidence type="ECO:0000256" key="2">
    <source>
        <dbReference type="ARBA" id="ARBA00023012"/>
    </source>
</evidence>
<feature type="domain" description="HTH luxR-type" evidence="7">
    <location>
        <begin position="141"/>
        <end position="206"/>
    </location>
</feature>
<protein>
    <recommendedName>
        <fullName evidence="11">Response regulator</fullName>
    </recommendedName>
</protein>
<evidence type="ECO:0000313" key="10">
    <source>
        <dbReference type="Proteomes" id="UP000029085"/>
    </source>
</evidence>
<dbReference type="GO" id="GO:0000160">
    <property type="term" value="P:phosphorelay signal transduction system"/>
    <property type="evidence" value="ECO:0007669"/>
    <property type="project" value="UniProtKB-KW"/>
</dbReference>
<name>A0A087MM76_9GAMM</name>
<dbReference type="InterPro" id="IPR000792">
    <property type="entry name" value="Tscrpt_reg_LuxR_C"/>
</dbReference>
<keyword evidence="10" id="KW-1185">Reference proteome</keyword>
<dbReference type="AlphaFoldDB" id="A0A087MM76"/>
<dbReference type="PANTHER" id="PTHR43214:SF3">
    <property type="entry name" value="RESPONSE REGULATOR UVRY"/>
    <property type="match status" value="1"/>
</dbReference>
<dbReference type="EMBL" id="AVCJ01000001">
    <property type="protein sequence ID" value="KFL37979.1"/>
    <property type="molecule type" value="Genomic_DNA"/>
</dbReference>
<dbReference type="SUPFAM" id="SSF46894">
    <property type="entry name" value="C-terminal effector domain of the bipartite response regulators"/>
    <property type="match status" value="1"/>
</dbReference>
<evidence type="ECO:0000259" key="8">
    <source>
        <dbReference type="PROSITE" id="PS50110"/>
    </source>
</evidence>
<dbReference type="GO" id="GO:0006355">
    <property type="term" value="P:regulation of DNA-templated transcription"/>
    <property type="evidence" value="ECO:0007669"/>
    <property type="project" value="InterPro"/>
</dbReference>
<dbReference type="Proteomes" id="UP000029085">
    <property type="component" value="Unassembled WGS sequence"/>
</dbReference>
<dbReference type="Pfam" id="PF00196">
    <property type="entry name" value="GerE"/>
    <property type="match status" value="1"/>
</dbReference>
<evidence type="ECO:0000313" key="9">
    <source>
        <dbReference type="EMBL" id="KFL37979.1"/>
    </source>
</evidence>
<evidence type="ECO:0000256" key="1">
    <source>
        <dbReference type="ARBA" id="ARBA00022553"/>
    </source>
</evidence>
<sequence>MIRVFIVDDHALVRTGYRLILEQAGGIEIIGEAATGEEALPLVRRLQPDVVLCDLHLPGISGLDVTERVVRADLGTRVIIVSIQEDGPMPRRLIEAGASGYLGKGCDPQELVRAVGDVFRGRRYLASDVAQRMALDGFGGQSSPFDALSPRELQVARLLCQGLRMEEIGRRLSLSGKTVATHKYRLFEKLGIRDAISLARLAGQHGVSDPASALSA</sequence>
<evidence type="ECO:0000259" key="7">
    <source>
        <dbReference type="PROSITE" id="PS50043"/>
    </source>
</evidence>
<dbReference type="CDD" id="cd06170">
    <property type="entry name" value="LuxR_C_like"/>
    <property type="match status" value="1"/>
</dbReference>
<keyword evidence="1 6" id="KW-0597">Phosphoprotein</keyword>
<dbReference type="PATRIC" id="fig|1121014.3.peg.385"/>
<organism evidence="9 10">
    <name type="scientific">Arenimonas donghaensis DSM 18148 = HO3-R19</name>
    <dbReference type="NCBI Taxonomy" id="1121014"/>
    <lineage>
        <taxon>Bacteria</taxon>
        <taxon>Pseudomonadati</taxon>
        <taxon>Pseudomonadota</taxon>
        <taxon>Gammaproteobacteria</taxon>
        <taxon>Lysobacterales</taxon>
        <taxon>Lysobacteraceae</taxon>
        <taxon>Arenimonas</taxon>
    </lineage>
</organism>
<dbReference type="InterPro" id="IPR011006">
    <property type="entry name" value="CheY-like_superfamily"/>
</dbReference>
<comment type="caution">
    <text evidence="9">The sequence shown here is derived from an EMBL/GenBank/DDBJ whole genome shotgun (WGS) entry which is preliminary data.</text>
</comment>
<evidence type="ECO:0000256" key="4">
    <source>
        <dbReference type="ARBA" id="ARBA00023125"/>
    </source>
</evidence>
<dbReference type="SMART" id="SM00448">
    <property type="entry name" value="REC"/>
    <property type="match status" value="1"/>
</dbReference>
<dbReference type="Pfam" id="PF00072">
    <property type="entry name" value="Response_reg"/>
    <property type="match status" value="1"/>
</dbReference>
<dbReference type="GO" id="GO:0003677">
    <property type="term" value="F:DNA binding"/>
    <property type="evidence" value="ECO:0007669"/>
    <property type="project" value="UniProtKB-KW"/>
</dbReference>
<dbReference type="PRINTS" id="PR00038">
    <property type="entry name" value="HTHLUXR"/>
</dbReference>
<accession>A0A087MM76</accession>
<keyword evidence="4" id="KW-0238">DNA-binding</keyword>
<dbReference type="STRING" id="1121014.N788_02050"/>
<dbReference type="CDD" id="cd17535">
    <property type="entry name" value="REC_NarL-like"/>
    <property type="match status" value="1"/>
</dbReference>